<dbReference type="RefSeq" id="WP_269357847.1">
    <property type="nucleotide sequence ID" value="NZ_JAPWHE010000003.1"/>
</dbReference>
<protein>
    <submittedName>
        <fullName evidence="7">Phage holin family protein</fullName>
    </submittedName>
</protein>
<organism evidence="7 8">
    <name type="scientific">Castellaniella denitrificans</name>
    <dbReference type="NCBI Taxonomy" id="56119"/>
    <lineage>
        <taxon>Bacteria</taxon>
        <taxon>Pseudomonadati</taxon>
        <taxon>Pseudomonadota</taxon>
        <taxon>Betaproteobacteria</taxon>
        <taxon>Burkholderiales</taxon>
        <taxon>Alcaligenaceae</taxon>
        <taxon>Castellaniella</taxon>
    </lineage>
</organism>
<evidence type="ECO:0000256" key="1">
    <source>
        <dbReference type="ARBA" id="ARBA00004141"/>
    </source>
</evidence>
<evidence type="ECO:0000313" key="7">
    <source>
        <dbReference type="EMBL" id="MCZ4329686.1"/>
    </source>
</evidence>
<keyword evidence="8" id="KW-1185">Reference proteome</keyword>
<feature type="region of interest" description="Disordered" evidence="5">
    <location>
        <begin position="124"/>
        <end position="147"/>
    </location>
</feature>
<feature type="transmembrane region" description="Helical" evidence="6">
    <location>
        <begin position="73"/>
        <end position="95"/>
    </location>
</feature>
<keyword evidence="4 6" id="KW-0472">Membrane</keyword>
<reference evidence="7" key="1">
    <citation type="submission" date="2022-12" db="EMBL/GenBank/DDBJ databases">
        <title>Bacterial isolates from different developmental stages of Nematostella vectensis.</title>
        <authorList>
            <person name="Fraune S."/>
        </authorList>
    </citation>
    <scope>NUCLEOTIDE SEQUENCE</scope>
    <source>
        <strain evidence="7">G21619-S1</strain>
    </source>
</reference>
<sequence length="147" mass="15691">MGPLGRAFSDLAAQVAALGGTRLELLGLEARDAGDRLLRRLAALLAAAVFLTLALLVATLALALIFWPTEYRYLALGLLALLYAALGTGLAAWLIHRLKHDPDPFSVTVEVLREDEAGLRAVLADGPVPDESERHAGRDVDEGRKGD</sequence>
<feature type="compositionally biased region" description="Basic and acidic residues" evidence="5">
    <location>
        <begin position="131"/>
        <end position="147"/>
    </location>
</feature>
<evidence type="ECO:0000256" key="4">
    <source>
        <dbReference type="ARBA" id="ARBA00023136"/>
    </source>
</evidence>
<comment type="subcellular location">
    <subcellularLocation>
        <location evidence="1">Membrane</location>
        <topology evidence="1">Multi-pass membrane protein</topology>
    </subcellularLocation>
</comment>
<dbReference type="SUPFAM" id="SSF161111">
    <property type="entry name" value="Cation efflux protein transmembrane domain-like"/>
    <property type="match status" value="1"/>
</dbReference>
<dbReference type="InterPro" id="IPR009937">
    <property type="entry name" value="Phage_holin_3_6"/>
</dbReference>
<evidence type="ECO:0000313" key="8">
    <source>
        <dbReference type="Proteomes" id="UP001068379"/>
    </source>
</evidence>
<accession>A0ABT4M327</accession>
<dbReference type="Proteomes" id="UP001068379">
    <property type="component" value="Unassembled WGS sequence"/>
</dbReference>
<dbReference type="InterPro" id="IPR027469">
    <property type="entry name" value="Cation_efflux_TMD_sf"/>
</dbReference>
<evidence type="ECO:0000256" key="3">
    <source>
        <dbReference type="ARBA" id="ARBA00022989"/>
    </source>
</evidence>
<dbReference type="Pfam" id="PF07332">
    <property type="entry name" value="Phage_holin_3_6"/>
    <property type="match status" value="1"/>
</dbReference>
<evidence type="ECO:0000256" key="2">
    <source>
        <dbReference type="ARBA" id="ARBA00022692"/>
    </source>
</evidence>
<name>A0ABT4M327_9BURK</name>
<evidence type="ECO:0000256" key="5">
    <source>
        <dbReference type="SAM" id="MobiDB-lite"/>
    </source>
</evidence>
<evidence type="ECO:0000256" key="6">
    <source>
        <dbReference type="SAM" id="Phobius"/>
    </source>
</evidence>
<proteinExistence type="predicted"/>
<comment type="caution">
    <text evidence="7">The sequence shown here is derived from an EMBL/GenBank/DDBJ whole genome shotgun (WGS) entry which is preliminary data.</text>
</comment>
<feature type="transmembrane region" description="Helical" evidence="6">
    <location>
        <begin position="41"/>
        <end position="67"/>
    </location>
</feature>
<keyword evidence="2 6" id="KW-0812">Transmembrane</keyword>
<keyword evidence="3 6" id="KW-1133">Transmembrane helix</keyword>
<gene>
    <name evidence="7" type="ORF">O4H32_06955</name>
</gene>
<dbReference type="EMBL" id="JAPWHE010000003">
    <property type="protein sequence ID" value="MCZ4329686.1"/>
    <property type="molecule type" value="Genomic_DNA"/>
</dbReference>